<dbReference type="GO" id="GO:0046558">
    <property type="term" value="F:arabinan endo-1,5-alpha-L-arabinosidase activity"/>
    <property type="evidence" value="ECO:0007669"/>
    <property type="project" value="UniProtKB-EC"/>
</dbReference>
<protein>
    <submittedName>
        <fullName evidence="7">Arabinan endo-1,5-alpha-L-arabinosidase</fullName>
        <ecNumber evidence="7">3.2.1.99</ecNumber>
    </submittedName>
</protein>
<comment type="pathway">
    <text evidence="1 5">Glycan metabolism; L-arabinan degradation.</text>
</comment>
<proteinExistence type="inferred from homology"/>
<evidence type="ECO:0000256" key="2">
    <source>
        <dbReference type="ARBA" id="ARBA00009865"/>
    </source>
</evidence>
<keyword evidence="3 5" id="KW-0378">Hydrolase</keyword>
<comment type="caution">
    <text evidence="7">The sequence shown here is derived from an EMBL/GenBank/DDBJ whole genome shotgun (WGS) entry which is preliminary data.</text>
</comment>
<accession>A0ABU3GNX0</accession>
<dbReference type="PANTHER" id="PTHR43301:SF3">
    <property type="entry name" value="ARABINAN ENDO-1,5-ALPHA-L-ARABINOSIDASE A-RELATED"/>
    <property type="match status" value="1"/>
</dbReference>
<evidence type="ECO:0000256" key="6">
    <source>
        <dbReference type="SAM" id="SignalP"/>
    </source>
</evidence>
<evidence type="ECO:0000256" key="5">
    <source>
        <dbReference type="PIRNR" id="PIRNR026534"/>
    </source>
</evidence>
<dbReference type="RefSeq" id="WP_311947352.1">
    <property type="nucleotide sequence ID" value="NZ_JAVLVU010000001.1"/>
</dbReference>
<gene>
    <name evidence="7" type="ORF">QE417_000545</name>
</gene>
<name>A0ABU3GNX0_9SPHI</name>
<feature type="signal peptide" evidence="6">
    <location>
        <begin position="1"/>
        <end position="19"/>
    </location>
</feature>
<dbReference type="InterPro" id="IPR050727">
    <property type="entry name" value="GH43_arabinanases"/>
</dbReference>
<dbReference type="InterPro" id="IPR016840">
    <property type="entry name" value="Glyco_hydro_43_endo_a_Ara-ase"/>
</dbReference>
<evidence type="ECO:0000256" key="3">
    <source>
        <dbReference type="ARBA" id="ARBA00022801"/>
    </source>
</evidence>
<dbReference type="Proteomes" id="UP001258315">
    <property type="component" value="Unassembled WGS sequence"/>
</dbReference>
<dbReference type="InterPro" id="IPR006710">
    <property type="entry name" value="Glyco_hydro_43"/>
</dbReference>
<dbReference type="Gene3D" id="2.115.10.20">
    <property type="entry name" value="Glycosyl hydrolase domain, family 43"/>
    <property type="match status" value="1"/>
</dbReference>
<keyword evidence="8" id="KW-1185">Reference proteome</keyword>
<evidence type="ECO:0000256" key="4">
    <source>
        <dbReference type="ARBA" id="ARBA00023295"/>
    </source>
</evidence>
<evidence type="ECO:0000313" key="7">
    <source>
        <dbReference type="EMBL" id="MDT3401473.1"/>
    </source>
</evidence>
<dbReference type="EC" id="3.2.1.99" evidence="7"/>
<comment type="similarity">
    <text evidence="2 5">Belongs to the glycosyl hydrolase 43 family.</text>
</comment>
<dbReference type="CDD" id="cd18830">
    <property type="entry name" value="GH43_CjArb43A-like"/>
    <property type="match status" value="1"/>
</dbReference>
<dbReference type="Pfam" id="PF04616">
    <property type="entry name" value="Glyco_hydro_43"/>
    <property type="match status" value="1"/>
</dbReference>
<dbReference type="EMBL" id="JAVLVU010000001">
    <property type="protein sequence ID" value="MDT3401473.1"/>
    <property type="molecule type" value="Genomic_DNA"/>
</dbReference>
<evidence type="ECO:0000256" key="1">
    <source>
        <dbReference type="ARBA" id="ARBA00004834"/>
    </source>
</evidence>
<dbReference type="PANTHER" id="PTHR43301">
    <property type="entry name" value="ARABINAN ENDO-1,5-ALPHA-L-ARABINOSIDASE"/>
    <property type="match status" value="1"/>
</dbReference>
<keyword evidence="6" id="KW-0732">Signal</keyword>
<dbReference type="PIRSF" id="PIRSF026534">
    <property type="entry name" value="Endo_alpha-L-arabinosidase"/>
    <property type="match status" value="1"/>
</dbReference>
<feature type="chain" id="PRO_5045174921" evidence="6">
    <location>
        <begin position="20"/>
        <end position="346"/>
    </location>
</feature>
<sequence length="346" mass="38461">MKNILLIVTLLFTSISIFAQTQLRTNISVHDPVMIKQDSVFYLFCTGMGIASWSSADMVHWKQEKPVFATPQQWAVEAVPGFKGHIWAPDISYHNGLYYLYYSVSAFGKNTSCIGVATNPTLNTESPAFKWTDHGKLIQSIPGKTNWNAIDPNLAEGKNETPYLTFGSFWGGLKIVKLNKDRLSVAKHSDKLRTVATRVKDDGSRFNAPAIDDNPRDAGGNAIEAPFIFKKDNYYYLFASIDYCCKGPKSTYKMIVARCKNVRGPYLDNNGQRMDRGGGTVVRKGNKDWYGVGHNGVCSADGNDYLVYHGYDAADKGKSKLIINKIDWQNGWPVISNDAKNLAAAN</sequence>
<organism evidence="7 8">
    <name type="scientific">Mucilaginibacter terrae</name>
    <dbReference type="NCBI Taxonomy" id="1955052"/>
    <lineage>
        <taxon>Bacteria</taxon>
        <taxon>Pseudomonadati</taxon>
        <taxon>Bacteroidota</taxon>
        <taxon>Sphingobacteriia</taxon>
        <taxon>Sphingobacteriales</taxon>
        <taxon>Sphingobacteriaceae</taxon>
        <taxon>Mucilaginibacter</taxon>
    </lineage>
</organism>
<reference evidence="8" key="1">
    <citation type="submission" date="2023-07" db="EMBL/GenBank/DDBJ databases">
        <title>Functional and genomic diversity of the sorghum phyllosphere microbiome.</title>
        <authorList>
            <person name="Shade A."/>
        </authorList>
    </citation>
    <scope>NUCLEOTIDE SEQUENCE [LARGE SCALE GENOMIC DNA]</scope>
    <source>
        <strain evidence="8">SORGH_AS_0422</strain>
    </source>
</reference>
<keyword evidence="4 5" id="KW-0326">Glycosidase</keyword>
<dbReference type="InterPro" id="IPR023296">
    <property type="entry name" value="Glyco_hydro_beta-prop_sf"/>
</dbReference>
<dbReference type="SUPFAM" id="SSF75005">
    <property type="entry name" value="Arabinanase/levansucrase/invertase"/>
    <property type="match status" value="1"/>
</dbReference>
<evidence type="ECO:0000313" key="8">
    <source>
        <dbReference type="Proteomes" id="UP001258315"/>
    </source>
</evidence>